<dbReference type="GO" id="GO:0006914">
    <property type="term" value="P:autophagy"/>
    <property type="evidence" value="ECO:0007669"/>
    <property type="project" value="UniProtKB-KW"/>
</dbReference>
<feature type="region of interest" description="Disordered" evidence="3">
    <location>
        <begin position="150"/>
        <end position="188"/>
    </location>
</feature>
<keyword evidence="1" id="KW-0833">Ubl conjugation pathway</keyword>
<geneLocation type="mitochondrion" evidence="4"/>
<evidence type="ECO:0000256" key="1">
    <source>
        <dbReference type="ARBA" id="ARBA00022786"/>
    </source>
</evidence>
<name>A0A3P3XYT1_PLABS</name>
<protein>
    <submittedName>
        <fullName evidence="4">Uncharacterized protein</fullName>
    </submittedName>
</protein>
<reference evidence="4 5" key="1">
    <citation type="submission" date="2018-03" db="EMBL/GenBank/DDBJ databases">
        <authorList>
            <person name="Fogelqvist J."/>
        </authorList>
    </citation>
    <scope>NUCLEOTIDE SEQUENCE [LARGE SCALE GENOMIC DNA]</scope>
</reference>
<dbReference type="EMBL" id="OVEO01000001">
    <property type="protein sequence ID" value="SPQ93107.1"/>
    <property type="molecule type" value="Genomic_DNA"/>
</dbReference>
<dbReference type="GO" id="GO:0019787">
    <property type="term" value="F:ubiquitin-like protein transferase activity"/>
    <property type="evidence" value="ECO:0007669"/>
    <property type="project" value="InterPro"/>
</dbReference>
<dbReference type="InterPro" id="IPR007135">
    <property type="entry name" value="Atg3/Atg10"/>
</dbReference>
<evidence type="ECO:0000313" key="5">
    <source>
        <dbReference type="Proteomes" id="UP000290189"/>
    </source>
</evidence>
<feature type="compositionally biased region" description="Polar residues" evidence="3">
    <location>
        <begin position="174"/>
        <end position="183"/>
    </location>
</feature>
<keyword evidence="2" id="KW-0072">Autophagy</keyword>
<dbReference type="Pfam" id="PF03987">
    <property type="entry name" value="Autophagy_act_C"/>
    <property type="match status" value="1"/>
</dbReference>
<sequence>MAVGGCPPQRETVVSARVDACIANQLLDDAVKSLGSRVLDREIAMRSRVRPTVLQQAAHDVFAAPTHRPPDRCMVMRSRVDTWVGQQDRDDIGMTFNGRTLNRIAVVGGRVNTSVFKQHAHDLHMPFTGRPPYSGIAMGAGIQSLPIGQHVSHQTDMPDPAGRNQGGRPAAHQTPDNGASQTPADIVNDDAVGVIRRIRGDDTQDVIIEVVQAHRAVRSRWPEAVPAPGPGGCSCPQQQVECRPELAAQQLQVPDGSPVGRDSERAQTMAGGYACGRVTAEVFAASARAVANIKPDWEADCDQRRLVLSARVRLPGPDGDEDVPVDVAWDETYGVPVLYMNLSWDADWVAERVCADAGQCEHPWRHRLSYSLHPCRTAHLIHIMLSTMAAEHDGSVVDLLATRPHLYLQSFMSIVRASLRPHAKRLLTLFDIRPDRLAWDNVGASYGQPLARRAVSLVTNNVTMRRSAPIAKTACLGQ</sequence>
<proteinExistence type="predicted"/>
<organism evidence="4 5">
    <name type="scientific">Plasmodiophora brassicae</name>
    <name type="common">Clubroot disease agent</name>
    <dbReference type="NCBI Taxonomy" id="37360"/>
    <lineage>
        <taxon>Eukaryota</taxon>
        <taxon>Sar</taxon>
        <taxon>Rhizaria</taxon>
        <taxon>Endomyxa</taxon>
        <taxon>Phytomyxea</taxon>
        <taxon>Plasmodiophorida</taxon>
        <taxon>Plasmodiophoridae</taxon>
        <taxon>Plasmodiophora</taxon>
    </lineage>
</organism>
<dbReference type="Proteomes" id="UP000290189">
    <property type="component" value="Unassembled WGS sequence"/>
</dbReference>
<evidence type="ECO:0000256" key="2">
    <source>
        <dbReference type="ARBA" id="ARBA00023006"/>
    </source>
</evidence>
<keyword evidence="4" id="KW-0496">Mitochondrion</keyword>
<evidence type="ECO:0000256" key="3">
    <source>
        <dbReference type="SAM" id="MobiDB-lite"/>
    </source>
</evidence>
<accession>A0A3P3XYT1</accession>
<dbReference type="AlphaFoldDB" id="A0A3P3XYT1"/>
<evidence type="ECO:0000313" key="4">
    <source>
        <dbReference type="EMBL" id="SPQ93107.1"/>
    </source>
</evidence>
<gene>
    <name evidence="4" type="ORF">PLBR_LOCUS322</name>
</gene>